<dbReference type="EMBL" id="CP045851">
    <property type="protein sequence ID" value="QGG96035.1"/>
    <property type="molecule type" value="Genomic_DNA"/>
</dbReference>
<evidence type="ECO:0000313" key="9">
    <source>
        <dbReference type="EMBL" id="QGG96035.1"/>
    </source>
</evidence>
<evidence type="ECO:0000256" key="1">
    <source>
        <dbReference type="ARBA" id="ARBA00001946"/>
    </source>
</evidence>
<comment type="similarity">
    <text evidence="6">Belongs to the TRAFAC class OBG-HflX-like GTPase superfamily. OBG GTPase family. YchF/OLA1 subfamily.</text>
</comment>
<reference evidence="9 10" key="1">
    <citation type="submission" date="2019-11" db="EMBL/GenBank/DDBJ databases">
        <authorList>
            <person name="He Y."/>
        </authorList>
    </citation>
    <scope>NUCLEOTIDE SEQUENCE [LARGE SCALE GENOMIC DNA]</scope>
    <source>
        <strain evidence="9 10">SCSIO 58843</strain>
    </source>
</reference>
<dbReference type="InterPro" id="IPR012675">
    <property type="entry name" value="Beta-grasp_dom_sf"/>
</dbReference>
<dbReference type="InterPro" id="IPR013029">
    <property type="entry name" value="YchF_C"/>
</dbReference>
<dbReference type="Pfam" id="PF01926">
    <property type="entry name" value="MMR_HSR1"/>
    <property type="match status" value="1"/>
</dbReference>
<keyword evidence="3 6" id="KW-0547">Nucleotide-binding</keyword>
<keyword evidence="10" id="KW-1185">Reference proteome</keyword>
<evidence type="ECO:0000259" key="7">
    <source>
        <dbReference type="PROSITE" id="PS51710"/>
    </source>
</evidence>
<keyword evidence="4 6" id="KW-0067">ATP-binding</keyword>
<feature type="domain" description="TGS" evidence="8">
    <location>
        <begin position="273"/>
        <end position="356"/>
    </location>
</feature>
<feature type="domain" description="OBG-type G" evidence="7">
    <location>
        <begin position="2"/>
        <end position="251"/>
    </location>
</feature>
<dbReference type="InterPro" id="IPR004095">
    <property type="entry name" value="TGS"/>
</dbReference>
<dbReference type="RefSeq" id="WP_153760141.1">
    <property type="nucleotide sequence ID" value="NZ_CP045851.1"/>
</dbReference>
<dbReference type="KEGG" id="atq:GH723_13525"/>
<dbReference type="Proteomes" id="UP000334019">
    <property type="component" value="Chromosome"/>
</dbReference>
<feature type="binding site" evidence="6">
    <location>
        <begin position="11"/>
        <end position="16"/>
    </location>
    <ligand>
        <name>ATP</name>
        <dbReference type="ChEBI" id="CHEBI:30616"/>
    </ligand>
</feature>
<dbReference type="InterPro" id="IPR023192">
    <property type="entry name" value="TGS-like_dom_sf"/>
</dbReference>
<evidence type="ECO:0000313" key="10">
    <source>
        <dbReference type="Proteomes" id="UP000334019"/>
    </source>
</evidence>
<organism evidence="9 10">
    <name type="scientific">Actinomarinicola tropica</name>
    <dbReference type="NCBI Taxonomy" id="2789776"/>
    <lineage>
        <taxon>Bacteria</taxon>
        <taxon>Bacillati</taxon>
        <taxon>Actinomycetota</taxon>
        <taxon>Acidimicrobiia</taxon>
        <taxon>Acidimicrobiales</taxon>
        <taxon>Iamiaceae</taxon>
        <taxon>Actinomarinicola</taxon>
    </lineage>
</organism>
<evidence type="ECO:0000256" key="5">
    <source>
        <dbReference type="ARBA" id="ARBA00022842"/>
    </source>
</evidence>
<proteinExistence type="inferred from homology"/>
<dbReference type="InterPro" id="IPR004396">
    <property type="entry name" value="ATPase_YchF/OLA1"/>
</dbReference>
<dbReference type="Gene3D" id="3.40.50.300">
    <property type="entry name" value="P-loop containing nucleotide triphosphate hydrolases"/>
    <property type="match status" value="1"/>
</dbReference>
<evidence type="ECO:0000256" key="2">
    <source>
        <dbReference type="ARBA" id="ARBA00022723"/>
    </source>
</evidence>
<accession>A0A5Q2RS59</accession>
<evidence type="ECO:0000256" key="4">
    <source>
        <dbReference type="ARBA" id="ARBA00022840"/>
    </source>
</evidence>
<dbReference type="GO" id="GO:0005525">
    <property type="term" value="F:GTP binding"/>
    <property type="evidence" value="ECO:0007669"/>
    <property type="project" value="InterPro"/>
</dbReference>
<dbReference type="InterPro" id="IPR031167">
    <property type="entry name" value="G_OBG"/>
</dbReference>
<dbReference type="CDD" id="cd04867">
    <property type="entry name" value="TGS_YchF_OLA1"/>
    <property type="match status" value="1"/>
</dbReference>
<gene>
    <name evidence="6 9" type="primary">ychF</name>
    <name evidence="9" type="ORF">GH723_13525</name>
</gene>
<dbReference type="PROSITE" id="PS51710">
    <property type="entry name" value="G_OBG"/>
    <property type="match status" value="1"/>
</dbReference>
<evidence type="ECO:0000256" key="6">
    <source>
        <dbReference type="HAMAP-Rule" id="MF_00944"/>
    </source>
</evidence>
<dbReference type="InterPro" id="IPR006073">
    <property type="entry name" value="GTP-bd"/>
</dbReference>
<evidence type="ECO:0000259" key="8">
    <source>
        <dbReference type="PROSITE" id="PS51880"/>
    </source>
</evidence>
<dbReference type="FunFam" id="3.10.20.30:FF:000001">
    <property type="entry name" value="Ribosome-binding ATPase YchF"/>
    <property type="match status" value="1"/>
</dbReference>
<dbReference type="AlphaFoldDB" id="A0A5Q2RS59"/>
<dbReference type="PANTHER" id="PTHR23305:SF18">
    <property type="entry name" value="OBG-TYPE G DOMAIN-CONTAINING PROTEIN"/>
    <property type="match status" value="1"/>
</dbReference>
<keyword evidence="2" id="KW-0479">Metal-binding</keyword>
<dbReference type="InterPro" id="IPR027417">
    <property type="entry name" value="P-loop_NTPase"/>
</dbReference>
<dbReference type="PROSITE" id="PS51880">
    <property type="entry name" value="TGS"/>
    <property type="match status" value="1"/>
</dbReference>
<sequence>MERFGFVGLPNAGKSSLYNALAGGGALAAPYAFATTDPNVGVAKVFDGRLDALAAMSASKNVVPASVQFTDIGGLVEGASKGEGLGNRFLAGIREVDAVVYVLRAFADADVPGPTDPLEHLRVLEIELTLADLETVENQVDKRRKAAKGDKSLLDEVAALEAAQVALAEGTPIYRSDLAPKVRELLGPYFLLTNKPVLAIVNVDEDSIERVDEVVAPVQAELGDRAEVIGACIQLEAEAAQLDPDERREMLDGLGLGEGALPRFVRAAYHQLGLRTFFTTGEKETRAWTFRAGSKAPQAAGRIHTDFERGFIRAEVIHWDELLELGSWAKAREVGKLRVEGKDYEVQDGDVLEIRFNV</sequence>
<comment type="cofactor">
    <cofactor evidence="1">
        <name>Mg(2+)</name>
        <dbReference type="ChEBI" id="CHEBI:18420"/>
    </cofactor>
</comment>
<protein>
    <recommendedName>
        <fullName evidence="6">Ribosome-binding ATPase YchF</fullName>
    </recommendedName>
</protein>
<dbReference type="GO" id="GO:0043023">
    <property type="term" value="F:ribosomal large subunit binding"/>
    <property type="evidence" value="ECO:0007669"/>
    <property type="project" value="UniProtKB-UniRule"/>
</dbReference>
<name>A0A5Q2RS59_9ACTN</name>
<dbReference type="GO" id="GO:0016887">
    <property type="term" value="F:ATP hydrolysis activity"/>
    <property type="evidence" value="ECO:0007669"/>
    <property type="project" value="UniProtKB-UniRule"/>
</dbReference>
<keyword evidence="5" id="KW-0460">Magnesium</keyword>
<dbReference type="SUPFAM" id="SSF52540">
    <property type="entry name" value="P-loop containing nucleoside triphosphate hydrolases"/>
    <property type="match status" value="1"/>
</dbReference>
<dbReference type="GO" id="GO:0046872">
    <property type="term" value="F:metal ion binding"/>
    <property type="evidence" value="ECO:0007669"/>
    <property type="project" value="UniProtKB-KW"/>
</dbReference>
<comment type="function">
    <text evidence="6">ATPase that binds to both the 70S ribosome and the 50S ribosomal subunit in a nucleotide-independent manner.</text>
</comment>
<dbReference type="NCBIfam" id="TIGR00092">
    <property type="entry name" value="redox-regulated ATPase YchF"/>
    <property type="match status" value="1"/>
</dbReference>
<dbReference type="GO" id="GO:0005524">
    <property type="term" value="F:ATP binding"/>
    <property type="evidence" value="ECO:0007669"/>
    <property type="project" value="UniProtKB-UniRule"/>
</dbReference>
<dbReference type="SUPFAM" id="SSF81271">
    <property type="entry name" value="TGS-like"/>
    <property type="match status" value="1"/>
</dbReference>
<evidence type="ECO:0000256" key="3">
    <source>
        <dbReference type="ARBA" id="ARBA00022741"/>
    </source>
</evidence>
<dbReference type="PRINTS" id="PR00326">
    <property type="entry name" value="GTP1OBG"/>
</dbReference>
<dbReference type="Gene3D" id="1.10.150.300">
    <property type="entry name" value="TGS-like domain"/>
    <property type="match status" value="1"/>
</dbReference>
<dbReference type="PANTHER" id="PTHR23305">
    <property type="entry name" value="OBG GTPASE FAMILY"/>
    <property type="match status" value="1"/>
</dbReference>
<dbReference type="Pfam" id="PF06071">
    <property type="entry name" value="YchF-GTPase_C"/>
    <property type="match status" value="1"/>
</dbReference>
<dbReference type="InterPro" id="IPR012676">
    <property type="entry name" value="TGS-like"/>
</dbReference>
<dbReference type="Gene3D" id="3.10.20.30">
    <property type="match status" value="1"/>
</dbReference>
<dbReference type="HAMAP" id="MF_00944">
    <property type="entry name" value="YchF_OLA1_ATPase"/>
    <property type="match status" value="1"/>
</dbReference>
<dbReference type="PIRSF" id="PIRSF006641">
    <property type="entry name" value="CHP00092"/>
    <property type="match status" value="1"/>
</dbReference>
<dbReference type="GO" id="GO:0005737">
    <property type="term" value="C:cytoplasm"/>
    <property type="evidence" value="ECO:0007669"/>
    <property type="project" value="TreeGrafter"/>
</dbReference>